<comment type="caution">
    <text evidence="1">The sequence shown here is derived from an EMBL/GenBank/DDBJ whole genome shotgun (WGS) entry which is preliminary data.</text>
</comment>
<dbReference type="EMBL" id="JAOPJZ010000017">
    <property type="protein sequence ID" value="MCU4753490.1"/>
    <property type="molecule type" value="Genomic_DNA"/>
</dbReference>
<evidence type="ECO:0000313" key="1">
    <source>
        <dbReference type="EMBL" id="MCU4753490.1"/>
    </source>
</evidence>
<name>A0AAP3E820_9EURY</name>
<dbReference type="AlphaFoldDB" id="A0AAP3E820"/>
<reference evidence="1 2" key="1">
    <citation type="submission" date="2022-09" db="EMBL/GenBank/DDBJ databases">
        <title>Enrichment on poylsaccharides allowed isolation of novel metabolic and taxonomic groups of Haloarchaea.</title>
        <authorList>
            <person name="Sorokin D.Y."/>
            <person name="Elcheninov A.G."/>
            <person name="Khizhniak T.V."/>
            <person name="Kolganova T.V."/>
            <person name="Kublanov I.V."/>
        </authorList>
    </citation>
    <scope>NUCLEOTIDE SEQUENCE [LARGE SCALE GENOMIC DNA]</scope>
    <source>
        <strain evidence="1 2">AArc-curdl1</strain>
    </source>
</reference>
<organism evidence="1 2">
    <name type="scientific">Natronosalvus hydrolyticus</name>
    <dbReference type="NCBI Taxonomy" id="2979988"/>
    <lineage>
        <taxon>Archaea</taxon>
        <taxon>Methanobacteriati</taxon>
        <taxon>Methanobacteriota</taxon>
        <taxon>Stenosarchaea group</taxon>
        <taxon>Halobacteria</taxon>
        <taxon>Halobacteriales</taxon>
        <taxon>Natrialbaceae</taxon>
        <taxon>Natronosalvus</taxon>
    </lineage>
</organism>
<protein>
    <submittedName>
        <fullName evidence="1">Uncharacterized protein</fullName>
    </submittedName>
</protein>
<proteinExistence type="predicted"/>
<dbReference type="RefSeq" id="WP_342809807.1">
    <property type="nucleotide sequence ID" value="NZ_JAOPJZ010000017.1"/>
</dbReference>
<keyword evidence="2" id="KW-1185">Reference proteome</keyword>
<accession>A0AAP3E820</accession>
<sequence>MEEKVKEKILDALEEIEPLHREIVENYHPEDHYILPIGATANLKEIAKAYGLELTEKNARKIAAGAFSFIHQFEEELAEQTGVNQ</sequence>
<dbReference type="Proteomes" id="UP001321047">
    <property type="component" value="Unassembled WGS sequence"/>
</dbReference>
<evidence type="ECO:0000313" key="2">
    <source>
        <dbReference type="Proteomes" id="UP001321047"/>
    </source>
</evidence>
<gene>
    <name evidence="1" type="ORF">OB919_16110</name>
</gene>